<feature type="compositionally biased region" description="Low complexity" evidence="1">
    <location>
        <begin position="34"/>
        <end position="51"/>
    </location>
</feature>
<dbReference type="EMBL" id="JH793469">
    <property type="protein sequence ID" value="ELQ32788.1"/>
    <property type="molecule type" value="Genomic_DNA"/>
</dbReference>
<reference evidence="2" key="1">
    <citation type="journal article" date="2012" name="PLoS Genet.">
        <title>Comparative analysis of the genomes of two field isolates of the rice blast fungus Magnaporthe oryzae.</title>
        <authorList>
            <person name="Xue M."/>
            <person name="Yang J."/>
            <person name="Li Z."/>
            <person name="Hu S."/>
            <person name="Yao N."/>
            <person name="Dean R.A."/>
            <person name="Zhao W."/>
            <person name="Shen M."/>
            <person name="Zhang H."/>
            <person name="Li C."/>
            <person name="Liu L."/>
            <person name="Cao L."/>
            <person name="Xu X."/>
            <person name="Xing Y."/>
            <person name="Hsiang T."/>
            <person name="Zhang Z."/>
            <person name="Xu J.R."/>
            <person name="Peng Y.L."/>
        </authorList>
    </citation>
    <scope>NUCLEOTIDE SEQUENCE</scope>
    <source>
        <strain evidence="2">Y34</strain>
    </source>
</reference>
<feature type="region of interest" description="Disordered" evidence="1">
    <location>
        <begin position="1"/>
        <end position="87"/>
    </location>
</feature>
<dbReference type="Proteomes" id="UP000011086">
    <property type="component" value="Unassembled WGS sequence"/>
</dbReference>
<dbReference type="AlphaFoldDB" id="A0AA97NMD1"/>
<sequence length="137" mass="13462">MQEGNVTCLNVPVPSVDGPRLFTPPRPGLGSLNTTAADTSTATAATSSTPSTLPPTTPHTESAKANPLSNSSFTSASSDANGLSSAERLPALPSGAAASRANGSSLIEAASSSARPSVAATVISTVTSVVMTSEGFT</sequence>
<organism evidence="2">
    <name type="scientific">Pyricularia oryzae (strain Y34)</name>
    <name type="common">Rice blast fungus</name>
    <name type="synonym">Magnaporthe oryzae</name>
    <dbReference type="NCBI Taxonomy" id="1143189"/>
    <lineage>
        <taxon>Eukaryota</taxon>
        <taxon>Fungi</taxon>
        <taxon>Dikarya</taxon>
        <taxon>Ascomycota</taxon>
        <taxon>Pezizomycotina</taxon>
        <taxon>Sordariomycetes</taxon>
        <taxon>Sordariomycetidae</taxon>
        <taxon>Magnaporthales</taxon>
        <taxon>Pyriculariaceae</taxon>
        <taxon>Pyricularia</taxon>
    </lineage>
</organism>
<protein>
    <submittedName>
        <fullName evidence="2">Uncharacterized protein</fullName>
    </submittedName>
</protein>
<name>A0AA97NMD1_PYRO3</name>
<evidence type="ECO:0000313" key="2">
    <source>
        <dbReference type="EMBL" id="ELQ32788.1"/>
    </source>
</evidence>
<gene>
    <name evidence="2" type="ORF">OOU_Y34scaffold01039g9</name>
</gene>
<accession>A0AA97NMD1</accession>
<evidence type="ECO:0000256" key="1">
    <source>
        <dbReference type="SAM" id="MobiDB-lite"/>
    </source>
</evidence>
<feature type="compositionally biased region" description="Low complexity" evidence="1">
    <location>
        <begin position="69"/>
        <end position="78"/>
    </location>
</feature>
<proteinExistence type="predicted"/>